<dbReference type="InterPro" id="IPR010505">
    <property type="entry name" value="MoaA_twitch"/>
</dbReference>
<evidence type="ECO:0000256" key="1">
    <source>
        <dbReference type="ARBA" id="ARBA00012167"/>
    </source>
</evidence>
<feature type="binding site" evidence="12">
    <location>
        <position position="100"/>
    </location>
    <ligand>
        <name>GTP</name>
        <dbReference type="ChEBI" id="CHEBI:37565"/>
    </ligand>
</feature>
<evidence type="ECO:0000256" key="7">
    <source>
        <dbReference type="ARBA" id="ARBA00023014"/>
    </source>
</evidence>
<feature type="binding site" evidence="12">
    <location>
        <begin position="264"/>
        <end position="266"/>
    </location>
    <ligand>
        <name>GTP</name>
        <dbReference type="ChEBI" id="CHEBI:37565"/>
    </ligand>
</feature>
<comment type="similarity">
    <text evidence="12">Belongs to the radical SAM superfamily. MoaA family.</text>
</comment>
<dbReference type="InterPro" id="IPR006638">
    <property type="entry name" value="Elp3/MiaA/NifB-like_rSAM"/>
</dbReference>
<keyword evidence="6 12" id="KW-0408">Iron</keyword>
<feature type="binding site" evidence="12">
    <location>
        <position position="29"/>
    </location>
    <ligand>
        <name>[4Fe-4S] cluster</name>
        <dbReference type="ChEBI" id="CHEBI:49883"/>
        <label>1</label>
        <note>4Fe-4S-S-AdoMet</note>
    </ligand>
</feature>
<feature type="binding site" evidence="12">
    <location>
        <position position="73"/>
    </location>
    <ligand>
        <name>S-adenosyl-L-methionine</name>
        <dbReference type="ChEBI" id="CHEBI:59789"/>
    </ligand>
</feature>
<proteinExistence type="inferred from homology"/>
<comment type="pathway">
    <text evidence="12">Cofactor biosynthesis; molybdopterin biosynthesis.</text>
</comment>
<comment type="function">
    <text evidence="12">Catalyzes the cyclization of GTP to (8S)-3',8-cyclo-7,8-dihydroguanosine 5'-triphosphate.</text>
</comment>
<evidence type="ECO:0000256" key="8">
    <source>
        <dbReference type="ARBA" id="ARBA00023134"/>
    </source>
</evidence>
<dbReference type="SFLD" id="SFLDS00029">
    <property type="entry name" value="Radical_SAM"/>
    <property type="match status" value="1"/>
</dbReference>
<evidence type="ECO:0000256" key="2">
    <source>
        <dbReference type="ARBA" id="ARBA00022485"/>
    </source>
</evidence>
<feature type="domain" description="Radical SAM core" evidence="13">
    <location>
        <begin position="6"/>
        <end position="225"/>
    </location>
</feature>
<dbReference type="EC" id="4.1.99.22" evidence="1 12"/>
<evidence type="ECO:0000256" key="11">
    <source>
        <dbReference type="ARBA" id="ARBA00048697"/>
    </source>
</evidence>
<protein>
    <recommendedName>
        <fullName evidence="1 12">GTP 3',8-cyclase</fullName>
        <ecNumber evidence="1 12">4.1.99.22</ecNumber>
    </recommendedName>
    <alternativeName>
        <fullName evidence="12">Molybdenum cofactor biosynthesis protein A</fullName>
    </alternativeName>
</protein>
<dbReference type="InterPro" id="IPR013483">
    <property type="entry name" value="MoaA"/>
</dbReference>
<keyword evidence="8 12" id="KW-0342">GTP-binding</keyword>
<keyword evidence="3 12" id="KW-0949">S-adenosyl-L-methionine</keyword>
<feature type="binding site" evidence="12">
    <location>
        <position position="196"/>
    </location>
    <ligand>
        <name>S-adenosyl-L-methionine</name>
        <dbReference type="ChEBI" id="CHEBI:59789"/>
    </ligand>
</feature>
<keyword evidence="5 12" id="KW-0547">Nucleotide-binding</keyword>
<feature type="binding site" evidence="12">
    <location>
        <position position="28"/>
    </location>
    <ligand>
        <name>S-adenosyl-L-methionine</name>
        <dbReference type="ChEBI" id="CHEBI:59789"/>
    </ligand>
</feature>
<dbReference type="SFLD" id="SFLDG01383">
    <property type="entry name" value="cyclic_pyranopterin_phosphate"/>
    <property type="match status" value="1"/>
</dbReference>
<dbReference type="EMBL" id="JADKCH010000003">
    <property type="protein sequence ID" value="MBK8572065.1"/>
    <property type="molecule type" value="Genomic_DNA"/>
</dbReference>
<dbReference type="InterPro" id="IPR000385">
    <property type="entry name" value="MoaA_NifB_PqqE_Fe-S-bd_CS"/>
</dbReference>
<dbReference type="PROSITE" id="PS01305">
    <property type="entry name" value="MOAA_NIFB_PQQE"/>
    <property type="match status" value="1"/>
</dbReference>
<organism evidence="14 15">
    <name type="scientific">Candidatus Geothrix odensensis</name>
    <dbReference type="NCBI Taxonomy" id="2954440"/>
    <lineage>
        <taxon>Bacteria</taxon>
        <taxon>Pseudomonadati</taxon>
        <taxon>Acidobacteriota</taxon>
        <taxon>Holophagae</taxon>
        <taxon>Holophagales</taxon>
        <taxon>Holophagaceae</taxon>
        <taxon>Geothrix</taxon>
    </lineage>
</organism>
<dbReference type="InterPro" id="IPR007197">
    <property type="entry name" value="rSAM"/>
</dbReference>
<dbReference type="Proteomes" id="UP000709959">
    <property type="component" value="Unassembled WGS sequence"/>
</dbReference>
<dbReference type="Pfam" id="PF06463">
    <property type="entry name" value="Mob_synth_C"/>
    <property type="match status" value="1"/>
</dbReference>
<dbReference type="SMART" id="SM00729">
    <property type="entry name" value="Elp3"/>
    <property type="match status" value="1"/>
</dbReference>
<gene>
    <name evidence="12 14" type="primary">moaA</name>
    <name evidence="14" type="ORF">IPN91_05330</name>
</gene>
<keyword evidence="9 12" id="KW-0501">Molybdenum cofactor biosynthesis</keyword>
<dbReference type="SFLD" id="SFLDG01386">
    <property type="entry name" value="main_SPASM_domain-containing"/>
    <property type="match status" value="1"/>
</dbReference>
<dbReference type="CDD" id="cd21117">
    <property type="entry name" value="Twitch_MoaA"/>
    <property type="match status" value="1"/>
</dbReference>
<feature type="binding site" evidence="12">
    <location>
        <position position="124"/>
    </location>
    <ligand>
        <name>S-adenosyl-L-methionine</name>
        <dbReference type="ChEBI" id="CHEBI:59789"/>
    </ligand>
</feature>
<feature type="binding site" evidence="12">
    <location>
        <position position="162"/>
    </location>
    <ligand>
        <name>GTP</name>
        <dbReference type="ChEBI" id="CHEBI:37565"/>
    </ligand>
</feature>
<feature type="binding site" evidence="12">
    <location>
        <position position="69"/>
    </location>
    <ligand>
        <name>GTP</name>
        <dbReference type="ChEBI" id="CHEBI:37565"/>
    </ligand>
</feature>
<dbReference type="GO" id="GO:0005525">
    <property type="term" value="F:GTP binding"/>
    <property type="evidence" value="ECO:0007669"/>
    <property type="project" value="UniProtKB-UniRule"/>
</dbReference>
<feature type="binding site" evidence="12">
    <location>
        <position position="22"/>
    </location>
    <ligand>
        <name>[4Fe-4S] cluster</name>
        <dbReference type="ChEBI" id="CHEBI:49883"/>
        <label>1</label>
        <note>4Fe-4S-S-AdoMet</note>
    </ligand>
</feature>
<feature type="binding site" evidence="12">
    <location>
        <position position="259"/>
    </location>
    <ligand>
        <name>[4Fe-4S] cluster</name>
        <dbReference type="ChEBI" id="CHEBI:49883"/>
        <label>2</label>
        <note>4Fe-4S-substrate</note>
    </ligand>
</feature>
<comment type="cofactor">
    <cofactor evidence="12">
        <name>[4Fe-4S] cluster</name>
        <dbReference type="ChEBI" id="CHEBI:49883"/>
    </cofactor>
    <text evidence="12">Binds 2 [4Fe-4S] clusters. Binds 1 [4Fe-4S] cluster coordinated with 3 cysteines and an exchangeable S-adenosyl-L-methionine and 1 [4Fe-4S] cluster coordinated with 3 cysteines and the GTP-derived substrate.</text>
</comment>
<dbReference type="NCBIfam" id="TIGR02666">
    <property type="entry name" value="moaA"/>
    <property type="match status" value="1"/>
</dbReference>
<evidence type="ECO:0000256" key="4">
    <source>
        <dbReference type="ARBA" id="ARBA00022723"/>
    </source>
</evidence>
<evidence type="ECO:0000259" key="13">
    <source>
        <dbReference type="PROSITE" id="PS51918"/>
    </source>
</evidence>
<dbReference type="GO" id="GO:0051539">
    <property type="term" value="F:4 iron, 4 sulfur cluster binding"/>
    <property type="evidence" value="ECO:0007669"/>
    <property type="project" value="UniProtKB-UniRule"/>
</dbReference>
<dbReference type="SUPFAM" id="SSF102114">
    <property type="entry name" value="Radical SAM enzymes"/>
    <property type="match status" value="1"/>
</dbReference>
<dbReference type="HAMAP" id="MF_01225_B">
    <property type="entry name" value="MoaA_B"/>
    <property type="match status" value="1"/>
</dbReference>
<dbReference type="InterPro" id="IPR050105">
    <property type="entry name" value="MoCo_biosynth_MoaA/MoaC"/>
</dbReference>
<dbReference type="PROSITE" id="PS51918">
    <property type="entry name" value="RADICAL_SAM"/>
    <property type="match status" value="1"/>
</dbReference>
<feature type="binding site" evidence="12">
    <location>
        <position position="26"/>
    </location>
    <ligand>
        <name>[4Fe-4S] cluster</name>
        <dbReference type="ChEBI" id="CHEBI:49883"/>
        <label>1</label>
        <note>4Fe-4S-S-AdoMet</note>
    </ligand>
</feature>
<comment type="caution">
    <text evidence="14">The sequence shown here is derived from an EMBL/GenBank/DDBJ whole genome shotgun (WGS) entry which is preliminary data.</text>
</comment>
<keyword evidence="2 12" id="KW-0004">4Fe-4S</keyword>
<evidence type="ECO:0000313" key="14">
    <source>
        <dbReference type="EMBL" id="MBK8572065.1"/>
    </source>
</evidence>
<dbReference type="GO" id="GO:0006777">
    <property type="term" value="P:Mo-molybdopterin cofactor biosynthetic process"/>
    <property type="evidence" value="ECO:0007669"/>
    <property type="project" value="UniProtKB-UniRule"/>
</dbReference>
<dbReference type="Gene3D" id="3.20.20.70">
    <property type="entry name" value="Aldolase class I"/>
    <property type="match status" value="1"/>
</dbReference>
<dbReference type="InterPro" id="IPR013785">
    <property type="entry name" value="Aldolase_TIM"/>
</dbReference>
<dbReference type="AlphaFoldDB" id="A0A936F1V0"/>
<dbReference type="GO" id="GO:0061798">
    <property type="term" value="F:GTP 3',8'-cyclase activity"/>
    <property type="evidence" value="ECO:0007669"/>
    <property type="project" value="UniProtKB-UniRule"/>
</dbReference>
<reference evidence="14 15" key="1">
    <citation type="submission" date="2020-10" db="EMBL/GenBank/DDBJ databases">
        <title>Connecting structure to function with the recovery of over 1000 high-quality activated sludge metagenome-assembled genomes encoding full-length rRNA genes using long-read sequencing.</title>
        <authorList>
            <person name="Singleton C.M."/>
            <person name="Petriglieri F."/>
            <person name="Kristensen J.M."/>
            <person name="Kirkegaard R.H."/>
            <person name="Michaelsen T.Y."/>
            <person name="Andersen M.H."/>
            <person name="Karst S.M."/>
            <person name="Dueholm M.S."/>
            <person name="Nielsen P.H."/>
            <person name="Albertsen M."/>
        </authorList>
    </citation>
    <scope>NUCLEOTIDE SEQUENCE [LARGE SCALE GENOMIC DNA]</scope>
    <source>
        <strain evidence="14">OdNE_18-Q3-R46-58_MAXAC.008</strain>
    </source>
</reference>
<dbReference type="Pfam" id="PF04055">
    <property type="entry name" value="Radical_SAM"/>
    <property type="match status" value="1"/>
</dbReference>
<evidence type="ECO:0000256" key="12">
    <source>
        <dbReference type="HAMAP-Rule" id="MF_01225"/>
    </source>
</evidence>
<evidence type="ECO:0000313" key="15">
    <source>
        <dbReference type="Proteomes" id="UP000709959"/>
    </source>
</evidence>
<evidence type="ECO:0000256" key="10">
    <source>
        <dbReference type="ARBA" id="ARBA00023239"/>
    </source>
</evidence>
<keyword evidence="4 12" id="KW-0479">Metal-binding</keyword>
<dbReference type="PANTHER" id="PTHR22960:SF0">
    <property type="entry name" value="MOLYBDENUM COFACTOR BIOSYNTHESIS PROTEIN 1"/>
    <property type="match status" value="1"/>
</dbReference>
<sequence>MQPLDALGRPLKALRLSVTDRCNFRCTYCMPREVFGPDYAFLPREALLSFEEITRLVRIFTGLGVSKLRLTGGEPLLRRELPALVRMLAALPGIEDLALTTNGVLLPELAPALRAAGLKRLTVSLDTLRPDRFQALSDTDLPLARVLAGLEAARSAGFGPLKLNCVLQRGVNDDEILDLAAFAREGGHTLRFIEFMDVGTTNGWRLESVVPADEVHRILHARWPLVPLHTAQGAVARGWQYADGKGEVGLIASVTAPFCRSCDRARLSADGHLYTCLFAEGSLDLKGFLRSGHGDTDLASLLAFHWKRRADRYSELRRSATPGLPRVEMSRIGG</sequence>
<comment type="catalytic activity">
    <reaction evidence="11 12">
        <text>GTP + AH2 + S-adenosyl-L-methionine = (8S)-3',8-cyclo-7,8-dihydroguanosine 5'-triphosphate + 5'-deoxyadenosine + L-methionine + A + H(+)</text>
        <dbReference type="Rhea" id="RHEA:49576"/>
        <dbReference type="ChEBI" id="CHEBI:13193"/>
        <dbReference type="ChEBI" id="CHEBI:15378"/>
        <dbReference type="ChEBI" id="CHEBI:17319"/>
        <dbReference type="ChEBI" id="CHEBI:17499"/>
        <dbReference type="ChEBI" id="CHEBI:37565"/>
        <dbReference type="ChEBI" id="CHEBI:57844"/>
        <dbReference type="ChEBI" id="CHEBI:59789"/>
        <dbReference type="ChEBI" id="CHEBI:131766"/>
        <dbReference type="EC" id="4.1.99.22"/>
    </reaction>
</comment>
<evidence type="ECO:0000256" key="5">
    <source>
        <dbReference type="ARBA" id="ARBA00022741"/>
    </source>
</evidence>
<dbReference type="PANTHER" id="PTHR22960">
    <property type="entry name" value="MOLYBDOPTERIN COFACTOR SYNTHESIS PROTEIN A"/>
    <property type="match status" value="1"/>
</dbReference>
<dbReference type="GO" id="GO:1904047">
    <property type="term" value="F:S-adenosyl-L-methionine binding"/>
    <property type="evidence" value="ECO:0007669"/>
    <property type="project" value="UniProtKB-UniRule"/>
</dbReference>
<keyword evidence="10 12" id="KW-0456">Lyase</keyword>
<accession>A0A936F1V0</accession>
<dbReference type="GO" id="GO:0046872">
    <property type="term" value="F:metal ion binding"/>
    <property type="evidence" value="ECO:0007669"/>
    <property type="project" value="UniProtKB-KW"/>
</dbReference>
<feature type="binding site" evidence="12">
    <location>
        <position position="262"/>
    </location>
    <ligand>
        <name>[4Fe-4S] cluster</name>
        <dbReference type="ChEBI" id="CHEBI:49883"/>
        <label>2</label>
        <note>4Fe-4S-substrate</note>
    </ligand>
</feature>
<dbReference type="GO" id="GO:0061799">
    <property type="term" value="F:cyclic pyranopterin monophosphate synthase activity"/>
    <property type="evidence" value="ECO:0007669"/>
    <property type="project" value="TreeGrafter"/>
</dbReference>
<evidence type="ECO:0000256" key="6">
    <source>
        <dbReference type="ARBA" id="ARBA00023004"/>
    </source>
</evidence>
<feature type="binding site" evidence="12">
    <location>
        <position position="276"/>
    </location>
    <ligand>
        <name>[4Fe-4S] cluster</name>
        <dbReference type="ChEBI" id="CHEBI:49883"/>
        <label>2</label>
        <note>4Fe-4S-substrate</note>
    </ligand>
</feature>
<dbReference type="CDD" id="cd01335">
    <property type="entry name" value="Radical_SAM"/>
    <property type="match status" value="1"/>
</dbReference>
<evidence type="ECO:0000256" key="9">
    <source>
        <dbReference type="ARBA" id="ARBA00023150"/>
    </source>
</evidence>
<evidence type="ECO:0000256" key="3">
    <source>
        <dbReference type="ARBA" id="ARBA00022691"/>
    </source>
</evidence>
<dbReference type="SFLD" id="SFLDG01067">
    <property type="entry name" value="SPASM/twitch_domain_containing"/>
    <property type="match status" value="1"/>
</dbReference>
<keyword evidence="7 12" id="KW-0411">Iron-sulfur</keyword>
<comment type="subunit">
    <text evidence="12">Monomer and homodimer.</text>
</comment>
<dbReference type="InterPro" id="IPR040064">
    <property type="entry name" value="MoaA-like"/>
</dbReference>
<name>A0A936F1V0_9BACT</name>
<feature type="binding site" evidence="12">
    <location>
        <position position="15"/>
    </location>
    <ligand>
        <name>GTP</name>
        <dbReference type="ChEBI" id="CHEBI:37565"/>
    </ligand>
</feature>
<dbReference type="InterPro" id="IPR058240">
    <property type="entry name" value="rSAM_sf"/>
</dbReference>